<comment type="caution">
    <text evidence="2">The sequence shown here is derived from an EMBL/GenBank/DDBJ whole genome shotgun (WGS) entry which is preliminary data.</text>
</comment>
<gene>
    <name evidence="2" type="ORF">UR19_C0007G0010</name>
</gene>
<organism evidence="2 3">
    <name type="scientific">Candidatus Nomurabacteria bacterium GW2011_GWF1_31_48</name>
    <dbReference type="NCBI Taxonomy" id="1618767"/>
    <lineage>
        <taxon>Bacteria</taxon>
        <taxon>Candidatus Nomuraibacteriota</taxon>
    </lineage>
</organism>
<protein>
    <recommendedName>
        <fullName evidence="1">Phosphatidylglycerol lysyltransferase C-terminal domain-containing protein</fullName>
    </recommendedName>
</protein>
<dbReference type="Proteomes" id="UP000034934">
    <property type="component" value="Unassembled WGS sequence"/>
</dbReference>
<dbReference type="EMBL" id="LBOG01000007">
    <property type="protein sequence ID" value="KKP29836.1"/>
    <property type="molecule type" value="Genomic_DNA"/>
</dbReference>
<feature type="domain" description="Phosphatidylglycerol lysyltransferase C-terminal" evidence="1">
    <location>
        <begin position="31"/>
        <end position="295"/>
    </location>
</feature>
<accession>A0A0F9YTP1</accession>
<dbReference type="SUPFAM" id="SSF55729">
    <property type="entry name" value="Acyl-CoA N-acyltransferases (Nat)"/>
    <property type="match status" value="2"/>
</dbReference>
<dbReference type="InterPro" id="IPR024320">
    <property type="entry name" value="LPG_synthase_C"/>
</dbReference>
<evidence type="ECO:0000259" key="1">
    <source>
        <dbReference type="Pfam" id="PF09924"/>
    </source>
</evidence>
<evidence type="ECO:0000313" key="3">
    <source>
        <dbReference type="Proteomes" id="UP000034934"/>
    </source>
</evidence>
<dbReference type="InterPro" id="IPR016181">
    <property type="entry name" value="Acyl_CoA_acyltransferase"/>
</dbReference>
<dbReference type="InterPro" id="IPR016732">
    <property type="entry name" value="UCP018688"/>
</dbReference>
<dbReference type="PANTHER" id="PTHR41373">
    <property type="entry name" value="DUF2156 DOMAIN-CONTAINING PROTEIN"/>
    <property type="match status" value="1"/>
</dbReference>
<dbReference type="AlphaFoldDB" id="A0A0F9YTP1"/>
<sequence>MIPLFPDFKKIELTDKKDIEKFTSKFPPYSDFNFFSMWIWNIHNGILISQLNKNLIVVFNDYMSGKHFLSFVGENKISETVSELIAFSKKKYNVDSIRLIPEEIVNVISKSEFKIETDRDSYDYIYSLANLSNMNNWSQNTSGKGIRRFIKSNPNYFVKRFSLDDAPKEEFKKLFKKWAENRNVDDHFELNEYKAFERLLKIENSDIKFLALFVDDVLIGFTVYEILSNNFVTSHFAKADIKHYKAIYDVLNWEEAKLLNKKGIKYFNWEQDLGMKGLRYTKEKYKSSFFLKKFTISSLI</sequence>
<reference evidence="2 3" key="1">
    <citation type="journal article" date="2015" name="Nature">
        <title>rRNA introns, odd ribosomes, and small enigmatic genomes across a large radiation of phyla.</title>
        <authorList>
            <person name="Brown C.T."/>
            <person name="Hug L.A."/>
            <person name="Thomas B.C."/>
            <person name="Sharon I."/>
            <person name="Castelle C.J."/>
            <person name="Singh A."/>
            <person name="Wilkins M.J."/>
            <person name="Williams K.H."/>
            <person name="Banfield J.F."/>
        </authorList>
    </citation>
    <scope>NUCLEOTIDE SEQUENCE [LARGE SCALE GENOMIC DNA]</scope>
</reference>
<dbReference type="PANTHER" id="PTHR41373:SF1">
    <property type="entry name" value="PHOSPHATIDYLGLYCEROL LYSYLTRANSFERASE C-TERMINAL DOMAIN-CONTAINING PROTEIN"/>
    <property type="match status" value="1"/>
</dbReference>
<evidence type="ECO:0000313" key="2">
    <source>
        <dbReference type="EMBL" id="KKP29836.1"/>
    </source>
</evidence>
<name>A0A0F9YTP1_9BACT</name>
<dbReference type="Pfam" id="PF09924">
    <property type="entry name" value="LPG_synthase_C"/>
    <property type="match status" value="1"/>
</dbReference>
<proteinExistence type="predicted"/>
<dbReference type="Gene3D" id="3.40.630.30">
    <property type="match status" value="1"/>
</dbReference>